<evidence type="ECO:0000313" key="2">
    <source>
        <dbReference type="Proteomes" id="UP001458880"/>
    </source>
</evidence>
<comment type="caution">
    <text evidence="1">The sequence shown here is derived from an EMBL/GenBank/DDBJ whole genome shotgun (WGS) entry which is preliminary data.</text>
</comment>
<keyword evidence="2" id="KW-1185">Reference proteome</keyword>
<gene>
    <name evidence="1" type="ORF">QE152_g37152</name>
</gene>
<protein>
    <submittedName>
        <fullName evidence="1">Uncharacterized protein</fullName>
    </submittedName>
</protein>
<dbReference type="AlphaFoldDB" id="A0AAW1IB06"/>
<accession>A0AAW1IB06</accession>
<reference evidence="1 2" key="1">
    <citation type="journal article" date="2024" name="BMC Genomics">
        <title>De novo assembly and annotation of Popillia japonica's genome with initial clues to its potential as an invasive pest.</title>
        <authorList>
            <person name="Cucini C."/>
            <person name="Boschi S."/>
            <person name="Funari R."/>
            <person name="Cardaioli E."/>
            <person name="Iannotti N."/>
            <person name="Marturano G."/>
            <person name="Paoli F."/>
            <person name="Bruttini M."/>
            <person name="Carapelli A."/>
            <person name="Frati F."/>
            <person name="Nardi F."/>
        </authorList>
    </citation>
    <scope>NUCLEOTIDE SEQUENCE [LARGE SCALE GENOMIC DNA]</scope>
    <source>
        <strain evidence="1">DMR45628</strain>
    </source>
</reference>
<evidence type="ECO:0000313" key="1">
    <source>
        <dbReference type="EMBL" id="KAK9686488.1"/>
    </source>
</evidence>
<sequence length="92" mass="10053">MLLVAHDMSMYDRLVPRSNVGVSPVFTALRSNPAAHSMRYSPRPSMTGDPHIGDFELKSPTATASRFTVLISCASASVDSFNSYSREMLGEK</sequence>
<proteinExistence type="predicted"/>
<dbReference type="EMBL" id="JASPKY010000701">
    <property type="protein sequence ID" value="KAK9686488.1"/>
    <property type="molecule type" value="Genomic_DNA"/>
</dbReference>
<organism evidence="1 2">
    <name type="scientific">Popillia japonica</name>
    <name type="common">Japanese beetle</name>
    <dbReference type="NCBI Taxonomy" id="7064"/>
    <lineage>
        <taxon>Eukaryota</taxon>
        <taxon>Metazoa</taxon>
        <taxon>Ecdysozoa</taxon>
        <taxon>Arthropoda</taxon>
        <taxon>Hexapoda</taxon>
        <taxon>Insecta</taxon>
        <taxon>Pterygota</taxon>
        <taxon>Neoptera</taxon>
        <taxon>Endopterygota</taxon>
        <taxon>Coleoptera</taxon>
        <taxon>Polyphaga</taxon>
        <taxon>Scarabaeiformia</taxon>
        <taxon>Scarabaeidae</taxon>
        <taxon>Rutelinae</taxon>
        <taxon>Popillia</taxon>
    </lineage>
</organism>
<dbReference type="Proteomes" id="UP001458880">
    <property type="component" value="Unassembled WGS sequence"/>
</dbReference>
<name>A0AAW1IB06_POPJA</name>